<dbReference type="PANTHER" id="PTHR37846">
    <property type="entry name" value="YALI0B21296P"/>
    <property type="match status" value="1"/>
</dbReference>
<evidence type="ECO:0000256" key="1">
    <source>
        <dbReference type="SAM" id="MobiDB-lite"/>
    </source>
</evidence>
<feature type="region of interest" description="Disordered" evidence="1">
    <location>
        <begin position="75"/>
        <end position="115"/>
    </location>
</feature>
<dbReference type="Pfam" id="PF24841">
    <property type="entry name" value="DUF7719"/>
    <property type="match status" value="1"/>
</dbReference>
<keyword evidence="2" id="KW-1133">Transmembrane helix</keyword>
<feature type="compositionally biased region" description="Basic and acidic residues" evidence="1">
    <location>
        <begin position="84"/>
        <end position="106"/>
    </location>
</feature>
<feature type="region of interest" description="Disordered" evidence="1">
    <location>
        <begin position="1"/>
        <end position="27"/>
    </location>
</feature>
<name>A0AAN8MVX4_9PEZI</name>
<feature type="transmembrane region" description="Helical" evidence="2">
    <location>
        <begin position="179"/>
        <end position="199"/>
    </location>
</feature>
<evidence type="ECO:0000313" key="4">
    <source>
        <dbReference type="EMBL" id="KAK6333380.1"/>
    </source>
</evidence>
<proteinExistence type="predicted"/>
<evidence type="ECO:0000259" key="3">
    <source>
        <dbReference type="Pfam" id="PF24841"/>
    </source>
</evidence>
<organism evidence="4 5">
    <name type="scientific">Orbilia javanica</name>
    <dbReference type="NCBI Taxonomy" id="47235"/>
    <lineage>
        <taxon>Eukaryota</taxon>
        <taxon>Fungi</taxon>
        <taxon>Dikarya</taxon>
        <taxon>Ascomycota</taxon>
        <taxon>Pezizomycotina</taxon>
        <taxon>Orbiliomycetes</taxon>
        <taxon>Orbiliales</taxon>
        <taxon>Orbiliaceae</taxon>
        <taxon>Orbilia</taxon>
    </lineage>
</organism>
<feature type="domain" description="DUF7719" evidence="3">
    <location>
        <begin position="182"/>
        <end position="248"/>
    </location>
</feature>
<feature type="transmembrane region" description="Helical" evidence="2">
    <location>
        <begin position="229"/>
        <end position="245"/>
    </location>
</feature>
<dbReference type="InterPro" id="IPR056136">
    <property type="entry name" value="DUF7719"/>
</dbReference>
<protein>
    <recommendedName>
        <fullName evidence="3">DUF7719 domain-containing protein</fullName>
    </recommendedName>
</protein>
<evidence type="ECO:0000256" key="2">
    <source>
        <dbReference type="SAM" id="Phobius"/>
    </source>
</evidence>
<feature type="compositionally biased region" description="Basic residues" evidence="1">
    <location>
        <begin position="1"/>
        <end position="12"/>
    </location>
</feature>
<accession>A0AAN8MVX4</accession>
<reference evidence="4 5" key="1">
    <citation type="submission" date="2019-10" db="EMBL/GenBank/DDBJ databases">
        <authorList>
            <person name="Palmer J.M."/>
        </authorList>
    </citation>
    <scope>NUCLEOTIDE SEQUENCE [LARGE SCALE GENOMIC DNA]</scope>
    <source>
        <strain evidence="4 5">TWF718</strain>
    </source>
</reference>
<dbReference type="PANTHER" id="PTHR37846:SF1">
    <property type="entry name" value="DEACETYLASE-LIKE PROTEIN"/>
    <property type="match status" value="1"/>
</dbReference>
<dbReference type="Proteomes" id="UP001313282">
    <property type="component" value="Unassembled WGS sequence"/>
</dbReference>
<keyword evidence="2" id="KW-0472">Membrane</keyword>
<feature type="transmembrane region" description="Helical" evidence="2">
    <location>
        <begin position="124"/>
        <end position="143"/>
    </location>
</feature>
<dbReference type="AlphaFoldDB" id="A0AAN8MVX4"/>
<dbReference type="EMBL" id="JAVHNR010000009">
    <property type="protein sequence ID" value="KAK6333380.1"/>
    <property type="molecule type" value="Genomic_DNA"/>
</dbReference>
<sequence>MARQRKNQKAKAARVESDSEVEDVPRKTLMDQIGANLPQLENGVPFDLKQLQRPLAEALSKDQKKGGKITYESFNIPSALPDRSGPKNEFLKEKDRKKKDGDKAGGGEDDEDDDDAEIGDVGQAFFLAVPLTMLLFALYVLVQKQYLEEMEYWEAIGRTIKSFPVIWFIVYLTHPRKALVAMQVVFVALAVVSGSWMIYQVNNNGYYAIMKMVPPLGTILIYSMIEMDIIPAVSTMALIGVYTWYNDLVLFSV</sequence>
<comment type="caution">
    <text evidence="4">The sequence shown here is derived from an EMBL/GenBank/DDBJ whole genome shotgun (WGS) entry which is preliminary data.</text>
</comment>
<feature type="compositionally biased region" description="Basic and acidic residues" evidence="1">
    <location>
        <begin position="13"/>
        <end position="27"/>
    </location>
</feature>
<evidence type="ECO:0000313" key="5">
    <source>
        <dbReference type="Proteomes" id="UP001313282"/>
    </source>
</evidence>
<gene>
    <name evidence="4" type="ORF">TWF718_011194</name>
</gene>
<keyword evidence="2" id="KW-0812">Transmembrane</keyword>
<keyword evidence="5" id="KW-1185">Reference proteome</keyword>